<gene>
    <name evidence="3" type="ORF">A3H75_00030</name>
</gene>
<dbReference type="PANTHER" id="PTHR43405:SF1">
    <property type="entry name" value="GLYCOSYL HYDROLASE DIGH"/>
    <property type="match status" value="1"/>
</dbReference>
<dbReference type="InterPro" id="IPR017853">
    <property type="entry name" value="GH"/>
</dbReference>
<feature type="domain" description="DUF4015" evidence="2">
    <location>
        <begin position="53"/>
        <end position="363"/>
    </location>
</feature>
<organism evidence="3 4">
    <name type="scientific">Candidatus Uhrbacteria bacterium RIFCSPLOWO2_02_FULL_51_9</name>
    <dbReference type="NCBI Taxonomy" id="1802410"/>
    <lineage>
        <taxon>Bacteria</taxon>
        <taxon>Candidatus Uhriibacteriota</taxon>
    </lineage>
</organism>
<dbReference type="AlphaFoldDB" id="A0A1F7VEA8"/>
<dbReference type="Pfam" id="PF13200">
    <property type="entry name" value="DUF4015"/>
    <property type="match status" value="1"/>
</dbReference>
<dbReference type="Proteomes" id="UP000176678">
    <property type="component" value="Unassembled WGS sequence"/>
</dbReference>
<dbReference type="SUPFAM" id="SSF51445">
    <property type="entry name" value="(Trans)glycosidases"/>
    <property type="match status" value="1"/>
</dbReference>
<keyword evidence="1" id="KW-0812">Transmembrane</keyword>
<comment type="caution">
    <text evidence="3">The sequence shown here is derived from an EMBL/GenBank/DDBJ whole genome shotgun (WGS) entry which is preliminary data.</text>
</comment>
<dbReference type="Gene3D" id="3.20.20.80">
    <property type="entry name" value="Glycosidases"/>
    <property type="match status" value="2"/>
</dbReference>
<protein>
    <recommendedName>
        <fullName evidence="2">DUF4015 domain-containing protein</fullName>
    </recommendedName>
</protein>
<accession>A0A1F7VEA8</accession>
<evidence type="ECO:0000259" key="2">
    <source>
        <dbReference type="Pfam" id="PF13200"/>
    </source>
</evidence>
<dbReference type="STRING" id="1802410.A3H75_00030"/>
<name>A0A1F7VEA8_9BACT</name>
<keyword evidence="1" id="KW-0472">Membrane</keyword>
<reference evidence="3 4" key="1">
    <citation type="journal article" date="2016" name="Nat. Commun.">
        <title>Thousands of microbial genomes shed light on interconnected biogeochemical processes in an aquifer system.</title>
        <authorList>
            <person name="Anantharaman K."/>
            <person name="Brown C.T."/>
            <person name="Hug L.A."/>
            <person name="Sharon I."/>
            <person name="Castelle C.J."/>
            <person name="Probst A.J."/>
            <person name="Thomas B.C."/>
            <person name="Singh A."/>
            <person name="Wilkins M.J."/>
            <person name="Karaoz U."/>
            <person name="Brodie E.L."/>
            <person name="Williams K.H."/>
            <person name="Hubbard S.S."/>
            <person name="Banfield J.F."/>
        </authorList>
    </citation>
    <scope>NUCLEOTIDE SEQUENCE [LARGE SCALE GENOMIC DNA]</scope>
</reference>
<dbReference type="PANTHER" id="PTHR43405">
    <property type="entry name" value="GLYCOSYL HYDROLASE DIGH"/>
    <property type="match status" value="1"/>
</dbReference>
<dbReference type="EMBL" id="MGES01000026">
    <property type="protein sequence ID" value="OGL88795.1"/>
    <property type="molecule type" value="Genomic_DNA"/>
</dbReference>
<evidence type="ECO:0000313" key="3">
    <source>
        <dbReference type="EMBL" id="OGL88795.1"/>
    </source>
</evidence>
<dbReference type="InterPro" id="IPR052177">
    <property type="entry name" value="Divisome_Glycosyl_Hydrolase"/>
</dbReference>
<evidence type="ECO:0000313" key="4">
    <source>
        <dbReference type="Proteomes" id="UP000176678"/>
    </source>
</evidence>
<proteinExistence type="predicted"/>
<sequence>MDRRTVAAIILIACAGAATGGFWWYRAFRAQEARTQALEEPRPILVNPDDVRGVYMTASIASGKGLGARLKRDKIVKLLNETEVNGVVIDVKESNGSLVTEALKKFVQELGAEPVWKIARVVVFTDNSQVTAHPDWYLVAASSTVWRDNRGNAWLDPANKDAQKYLIAFSKSIIDLGFDEIQFDYIRYPSDGNIGAIRATDSKRKTIGATFAHLSNELRAYKSDIKLSVDLFGYVTQRPELSIGQALEDAVPHMDYISPMVYPSHYYSGFGVKKDQKRGLPAVSLSREGANADPGTVVHRSLLTATDTIARVTTTLRRAKLRPWLQDFSLGFPYGKKEIAAQIDAAERASGAGWLLWNAGNTYTASALKKE</sequence>
<keyword evidence="1" id="KW-1133">Transmembrane helix</keyword>
<feature type="transmembrane region" description="Helical" evidence="1">
    <location>
        <begin position="6"/>
        <end position="25"/>
    </location>
</feature>
<dbReference type="InterPro" id="IPR025275">
    <property type="entry name" value="DUF4015"/>
</dbReference>
<evidence type="ECO:0000256" key="1">
    <source>
        <dbReference type="SAM" id="Phobius"/>
    </source>
</evidence>